<name>A0A0N1EAQ6_9HELI</name>
<dbReference type="Proteomes" id="UP000037997">
    <property type="component" value="Unassembled WGS sequence"/>
</dbReference>
<dbReference type="AlphaFoldDB" id="A0A0N1EAQ6"/>
<feature type="transmembrane region" description="Helical" evidence="1">
    <location>
        <begin position="48"/>
        <end position="66"/>
    </location>
</feature>
<gene>
    <name evidence="2" type="ORF">HPU229334_10655</name>
</gene>
<dbReference type="RefSeq" id="WP_054195765.1">
    <property type="nucleotide sequence ID" value="NZ_CAJFGW010000001.1"/>
</dbReference>
<evidence type="ECO:0000256" key="1">
    <source>
        <dbReference type="SAM" id="Phobius"/>
    </source>
</evidence>
<organism evidence="2 3">
    <name type="scientific">Helicobacter pullorum</name>
    <dbReference type="NCBI Taxonomy" id="35818"/>
    <lineage>
        <taxon>Bacteria</taxon>
        <taxon>Pseudomonadati</taxon>
        <taxon>Campylobacterota</taxon>
        <taxon>Epsilonproteobacteria</taxon>
        <taxon>Campylobacterales</taxon>
        <taxon>Helicobacteraceae</taxon>
        <taxon>Helicobacter</taxon>
    </lineage>
</organism>
<reference evidence="2 3" key="1">
    <citation type="submission" date="2014-06" db="EMBL/GenBank/DDBJ databases">
        <title>Helicobacter pullorum isolates in fresh chicken meat - phenotypic and genotypic features.</title>
        <authorList>
            <person name="Borges V."/>
            <person name="Santos A."/>
            <person name="Correia C.B."/>
            <person name="Saraiva M."/>
            <person name="Menard A."/>
            <person name="Vieira L."/>
            <person name="Sampaio D.A."/>
            <person name="Gomes J.P."/>
            <person name="Oleastro M."/>
        </authorList>
    </citation>
    <scope>NUCLEOTIDE SEQUENCE [LARGE SCALE GENOMIC DNA]</scope>
    <source>
        <strain evidence="2 3">229334/12</strain>
    </source>
</reference>
<dbReference type="PATRIC" id="fig|35818.11.peg.2108"/>
<sequence>MQNNFDTFYLIGAILAASFGTAMTRLLPFFVFKNIANNNFLKYLQETMPLLIMTLLIFFSLLGTPWHETYGIYEISGIFAATLCFLWFKNSVFSIFIGIIFYIFMIRIF</sequence>
<feature type="transmembrane region" description="Helical" evidence="1">
    <location>
        <begin position="78"/>
        <end position="104"/>
    </location>
</feature>
<comment type="caution">
    <text evidence="2">The sequence shown here is derived from an EMBL/GenBank/DDBJ whole genome shotgun (WGS) entry which is preliminary data.</text>
</comment>
<evidence type="ECO:0000313" key="3">
    <source>
        <dbReference type="Proteomes" id="UP000037997"/>
    </source>
</evidence>
<keyword evidence="1" id="KW-1133">Transmembrane helix</keyword>
<evidence type="ECO:0000313" key="2">
    <source>
        <dbReference type="EMBL" id="KPH55083.1"/>
    </source>
</evidence>
<keyword evidence="1" id="KW-0812">Transmembrane</keyword>
<dbReference type="EMBL" id="JNOC01000058">
    <property type="protein sequence ID" value="KPH55083.1"/>
    <property type="molecule type" value="Genomic_DNA"/>
</dbReference>
<dbReference type="Pfam" id="PF05437">
    <property type="entry name" value="AzlD"/>
    <property type="match status" value="1"/>
</dbReference>
<keyword evidence="1" id="KW-0472">Membrane</keyword>
<proteinExistence type="predicted"/>
<accession>A0A0N1EAQ6</accession>
<protein>
    <submittedName>
        <fullName evidence="2">Branched-chain amino acid ABC transporter</fullName>
    </submittedName>
</protein>
<dbReference type="GeneID" id="93196450"/>
<dbReference type="STRING" id="35818.HPU229336_05455"/>
<feature type="transmembrane region" description="Helical" evidence="1">
    <location>
        <begin position="6"/>
        <end position="27"/>
    </location>
</feature>
<dbReference type="InterPro" id="IPR008407">
    <property type="entry name" value="Brnchd-chn_aa_trnsp_AzlD"/>
</dbReference>